<dbReference type="InterPro" id="IPR051393">
    <property type="entry name" value="ABC_transporter_permease"/>
</dbReference>
<dbReference type="Proteomes" id="UP000502248">
    <property type="component" value="Chromosome"/>
</dbReference>
<keyword evidence="3" id="KW-1003">Cell membrane</keyword>
<dbReference type="PROSITE" id="PS50928">
    <property type="entry name" value="ABC_TM1"/>
    <property type="match status" value="1"/>
</dbReference>
<dbReference type="EMBL" id="CP051680">
    <property type="protein sequence ID" value="QJD86859.1"/>
    <property type="molecule type" value="Genomic_DNA"/>
</dbReference>
<evidence type="ECO:0000256" key="7">
    <source>
        <dbReference type="RuleBase" id="RU363032"/>
    </source>
</evidence>
<feature type="transmembrane region" description="Helical" evidence="7">
    <location>
        <begin position="79"/>
        <end position="101"/>
    </location>
</feature>
<organism evidence="9 10">
    <name type="scientific">Cohnella herbarum</name>
    <dbReference type="NCBI Taxonomy" id="2728023"/>
    <lineage>
        <taxon>Bacteria</taxon>
        <taxon>Bacillati</taxon>
        <taxon>Bacillota</taxon>
        <taxon>Bacilli</taxon>
        <taxon>Bacillales</taxon>
        <taxon>Paenibacillaceae</taxon>
        <taxon>Cohnella</taxon>
    </lineage>
</organism>
<sequence>MGSGTRKMGIEKKEKITGLLLVSPWIVGFLLFGIFPMGVSGYLTFVKWDFLREPRWVGLSNFEEVFRNPIFYTALKNTLIITFGSSLIYLVFGVIIAAMLAKEYLGANVFRAIIFLPSLVIGTALAMMMQPVFGNGKYGLLNQVLNLLGLPYQSWLTEPGQAVWVIVAMSFWFLGSGVIIYLAGIKGIDPSYFEAAMIDGANGVQQFYKVTIPLLTPVLLFQSIMGIIGGLQVFDLALTLASEFKTGGMGNENSLATLVFYLYTLAFRDYNMGSAAVVGWVIFIVSLLLSLVIFRLSKKFQLFGEEESK</sequence>
<dbReference type="GO" id="GO:0005886">
    <property type="term" value="C:plasma membrane"/>
    <property type="evidence" value="ECO:0007669"/>
    <property type="project" value="UniProtKB-SubCell"/>
</dbReference>
<dbReference type="KEGG" id="cheb:HH215_29255"/>
<evidence type="ECO:0000259" key="8">
    <source>
        <dbReference type="PROSITE" id="PS50928"/>
    </source>
</evidence>
<keyword evidence="5 7" id="KW-1133">Transmembrane helix</keyword>
<gene>
    <name evidence="9" type="ORF">HH215_29255</name>
</gene>
<dbReference type="RefSeq" id="WP_169283105.1">
    <property type="nucleotide sequence ID" value="NZ_CP051680.1"/>
</dbReference>
<keyword evidence="4 7" id="KW-0812">Transmembrane</keyword>
<dbReference type="InterPro" id="IPR000515">
    <property type="entry name" value="MetI-like"/>
</dbReference>
<protein>
    <submittedName>
        <fullName evidence="9">Sugar ABC transporter permease</fullName>
    </submittedName>
</protein>
<accession>A0A7Z2VPK3</accession>
<evidence type="ECO:0000256" key="3">
    <source>
        <dbReference type="ARBA" id="ARBA00022475"/>
    </source>
</evidence>
<evidence type="ECO:0000256" key="5">
    <source>
        <dbReference type="ARBA" id="ARBA00022989"/>
    </source>
</evidence>
<comment type="subcellular location">
    <subcellularLocation>
        <location evidence="1 7">Cell membrane</location>
        <topology evidence="1 7">Multi-pass membrane protein</topology>
    </subcellularLocation>
</comment>
<evidence type="ECO:0000256" key="6">
    <source>
        <dbReference type="ARBA" id="ARBA00023136"/>
    </source>
</evidence>
<dbReference type="CDD" id="cd06261">
    <property type="entry name" value="TM_PBP2"/>
    <property type="match status" value="1"/>
</dbReference>
<dbReference type="InterPro" id="IPR035906">
    <property type="entry name" value="MetI-like_sf"/>
</dbReference>
<keyword evidence="10" id="KW-1185">Reference proteome</keyword>
<dbReference type="PANTHER" id="PTHR30193">
    <property type="entry name" value="ABC TRANSPORTER PERMEASE PROTEIN"/>
    <property type="match status" value="1"/>
</dbReference>
<comment type="similarity">
    <text evidence="7">Belongs to the binding-protein-dependent transport system permease family.</text>
</comment>
<dbReference type="Gene3D" id="1.10.3720.10">
    <property type="entry name" value="MetI-like"/>
    <property type="match status" value="1"/>
</dbReference>
<feature type="transmembrane region" description="Helical" evidence="7">
    <location>
        <begin position="214"/>
        <end position="234"/>
    </location>
</feature>
<dbReference type="SUPFAM" id="SSF161098">
    <property type="entry name" value="MetI-like"/>
    <property type="match status" value="1"/>
</dbReference>
<keyword evidence="6 7" id="KW-0472">Membrane</keyword>
<reference evidence="9 10" key="1">
    <citation type="submission" date="2020-04" db="EMBL/GenBank/DDBJ databases">
        <title>Genome sequencing of novel species.</title>
        <authorList>
            <person name="Heo J."/>
            <person name="Kim S.-J."/>
            <person name="Kim J.-S."/>
            <person name="Hong S.-B."/>
            <person name="Kwon S.-W."/>
        </authorList>
    </citation>
    <scope>NUCLEOTIDE SEQUENCE [LARGE SCALE GENOMIC DNA]</scope>
    <source>
        <strain evidence="9 10">MFER-1</strain>
    </source>
</reference>
<dbReference type="Pfam" id="PF00528">
    <property type="entry name" value="BPD_transp_1"/>
    <property type="match status" value="1"/>
</dbReference>
<evidence type="ECO:0000313" key="9">
    <source>
        <dbReference type="EMBL" id="QJD86859.1"/>
    </source>
</evidence>
<dbReference type="AlphaFoldDB" id="A0A7Z2VPK3"/>
<feature type="transmembrane region" description="Helical" evidence="7">
    <location>
        <begin position="20"/>
        <end position="45"/>
    </location>
</feature>
<name>A0A7Z2VPK3_9BACL</name>
<dbReference type="GO" id="GO:0055085">
    <property type="term" value="P:transmembrane transport"/>
    <property type="evidence" value="ECO:0007669"/>
    <property type="project" value="InterPro"/>
</dbReference>
<evidence type="ECO:0000256" key="1">
    <source>
        <dbReference type="ARBA" id="ARBA00004651"/>
    </source>
</evidence>
<feature type="domain" description="ABC transmembrane type-1" evidence="8">
    <location>
        <begin position="75"/>
        <end position="293"/>
    </location>
</feature>
<feature type="transmembrane region" description="Helical" evidence="7">
    <location>
        <begin position="162"/>
        <end position="183"/>
    </location>
</feature>
<keyword evidence="2 7" id="KW-0813">Transport</keyword>
<proteinExistence type="inferred from homology"/>
<evidence type="ECO:0000256" key="2">
    <source>
        <dbReference type="ARBA" id="ARBA00022448"/>
    </source>
</evidence>
<feature type="transmembrane region" description="Helical" evidence="7">
    <location>
        <begin position="113"/>
        <end position="133"/>
    </location>
</feature>
<feature type="transmembrane region" description="Helical" evidence="7">
    <location>
        <begin position="272"/>
        <end position="294"/>
    </location>
</feature>
<evidence type="ECO:0000313" key="10">
    <source>
        <dbReference type="Proteomes" id="UP000502248"/>
    </source>
</evidence>
<evidence type="ECO:0000256" key="4">
    <source>
        <dbReference type="ARBA" id="ARBA00022692"/>
    </source>
</evidence>
<dbReference type="PANTHER" id="PTHR30193:SF1">
    <property type="entry name" value="ABC TRANSPORTER PERMEASE PROTEIN YESP-RELATED"/>
    <property type="match status" value="1"/>
</dbReference>